<reference evidence="2 3" key="1">
    <citation type="submission" date="2024-04" db="EMBL/GenBank/DDBJ databases">
        <authorList>
            <consortium name="Genoscope - CEA"/>
            <person name="William W."/>
        </authorList>
    </citation>
    <scope>NUCLEOTIDE SEQUENCE [LARGE SCALE GENOMIC DNA]</scope>
</reference>
<gene>
    <name evidence="2" type="ORF">GSLYS_00011111001</name>
</gene>
<dbReference type="CDD" id="cd01670">
    <property type="entry name" value="Death"/>
    <property type="match status" value="1"/>
</dbReference>
<evidence type="ECO:0000259" key="1">
    <source>
        <dbReference type="PROSITE" id="PS50017"/>
    </source>
</evidence>
<name>A0AAV2HSW2_LYMST</name>
<dbReference type="Proteomes" id="UP001497497">
    <property type="component" value="Unassembled WGS sequence"/>
</dbReference>
<evidence type="ECO:0000313" key="3">
    <source>
        <dbReference type="Proteomes" id="UP001497497"/>
    </source>
</evidence>
<feature type="domain" description="Death" evidence="1">
    <location>
        <begin position="132"/>
        <end position="191"/>
    </location>
</feature>
<protein>
    <recommendedName>
        <fullName evidence="1">Death domain-containing protein</fullName>
    </recommendedName>
</protein>
<dbReference type="Gene3D" id="1.10.533.10">
    <property type="entry name" value="Death Domain, Fas"/>
    <property type="match status" value="1"/>
</dbReference>
<dbReference type="SUPFAM" id="SSF47986">
    <property type="entry name" value="DEATH domain"/>
    <property type="match status" value="1"/>
</dbReference>
<dbReference type="PROSITE" id="PS50017">
    <property type="entry name" value="DEATH_DOMAIN"/>
    <property type="match status" value="1"/>
</dbReference>
<dbReference type="EMBL" id="CAXITT010000254">
    <property type="protein sequence ID" value="CAL1537198.1"/>
    <property type="molecule type" value="Genomic_DNA"/>
</dbReference>
<dbReference type="InterPro" id="IPR011029">
    <property type="entry name" value="DEATH-like_dom_sf"/>
</dbReference>
<dbReference type="GO" id="GO:0007165">
    <property type="term" value="P:signal transduction"/>
    <property type="evidence" value="ECO:0007669"/>
    <property type="project" value="InterPro"/>
</dbReference>
<organism evidence="2 3">
    <name type="scientific">Lymnaea stagnalis</name>
    <name type="common">Great pond snail</name>
    <name type="synonym">Helix stagnalis</name>
    <dbReference type="NCBI Taxonomy" id="6523"/>
    <lineage>
        <taxon>Eukaryota</taxon>
        <taxon>Metazoa</taxon>
        <taxon>Spiralia</taxon>
        <taxon>Lophotrochozoa</taxon>
        <taxon>Mollusca</taxon>
        <taxon>Gastropoda</taxon>
        <taxon>Heterobranchia</taxon>
        <taxon>Euthyneura</taxon>
        <taxon>Panpulmonata</taxon>
        <taxon>Hygrophila</taxon>
        <taxon>Lymnaeoidea</taxon>
        <taxon>Lymnaeidae</taxon>
        <taxon>Lymnaea</taxon>
    </lineage>
</organism>
<keyword evidence="3" id="KW-1185">Reference proteome</keyword>
<dbReference type="InterPro" id="IPR000488">
    <property type="entry name" value="Death_dom"/>
</dbReference>
<comment type="caution">
    <text evidence="2">The sequence shown here is derived from an EMBL/GenBank/DDBJ whole genome shotgun (WGS) entry which is preliminary data.</text>
</comment>
<proteinExistence type="predicted"/>
<accession>A0AAV2HSW2</accession>
<sequence length="210" mass="23710">MPLPDGVRLPVSIYESVSSKDVVIPVKESVAKLKRQLSFGPLDVVKDCPMLLRYQDGTLQFIPEGEHFGDRLVQAKEIIVLSDKHLNHQNSAHHITSDQPYAWFDALPELTKNTRMTPGIACLISNCFGEFWESVIHRLGYTPQNIEIELHNAEKNVCRTITNFLTKWSNRDPQNATLGALMAQLKLISMSGCTVINWERLQQLVMALGK</sequence>
<dbReference type="Pfam" id="PF00531">
    <property type="entry name" value="Death"/>
    <property type="match status" value="1"/>
</dbReference>
<evidence type="ECO:0000313" key="2">
    <source>
        <dbReference type="EMBL" id="CAL1537198.1"/>
    </source>
</evidence>
<dbReference type="AlphaFoldDB" id="A0AAV2HSW2"/>